<name>A0A1B8XUY7_XENTR</name>
<sequence>MADEGWDSWPDPEAPEGAQGLEIADLVPHISKDRYIWTGTFSRKSLSARRHVMIPCCGGCGKDSEWVFREATIRCPGCLFPCWVGPLTVKEEEPAIPVQTGEPVPDNLPRSSCQDNKESDNNQPSRRFPKPNWNVMEFSSSADSPDPEDQGEPSATTPTPYHPQEGEEEFWVMPGRADAYKSRSVSRVQRVINKRVLKEWGYYMPYAPEWVYDEVEKHLQEWLYGELLERTDVGSGGIFHSNATKRQKDLEFLNDTLAEWWFGRTVLKHCVRTSGKFQEDKCHSLMAKLPSGTKINKPHPSFYRSYEDILKKFGAKE</sequence>
<organism evidence="2">
    <name type="scientific">Xenopus tropicalis</name>
    <name type="common">Western clawed frog</name>
    <name type="synonym">Silurana tropicalis</name>
    <dbReference type="NCBI Taxonomy" id="8364"/>
    <lineage>
        <taxon>Eukaryota</taxon>
        <taxon>Metazoa</taxon>
        <taxon>Chordata</taxon>
        <taxon>Craniata</taxon>
        <taxon>Vertebrata</taxon>
        <taxon>Euteleostomi</taxon>
        <taxon>Amphibia</taxon>
        <taxon>Batrachia</taxon>
        <taxon>Anura</taxon>
        <taxon>Pipoidea</taxon>
        <taxon>Pipidae</taxon>
        <taxon>Xenopodinae</taxon>
        <taxon>Xenopus</taxon>
        <taxon>Silurana</taxon>
    </lineage>
</organism>
<reference evidence="2" key="2">
    <citation type="journal article" date="2010" name="Science">
        <title>The genome of the Western clawed frog Xenopus tropicalis.</title>
        <authorList>
            <person name="Hellsten U."/>
            <person name="Harland R.M."/>
            <person name="Gilchrist M.J."/>
            <person name="Hendrix D."/>
            <person name="Jurka J."/>
            <person name="Kapitonov V."/>
            <person name="Ovcharenko I."/>
            <person name="Putnam N.H."/>
            <person name="Shu S."/>
            <person name="Taher L."/>
            <person name="Blitz I.L."/>
            <person name="Blumberg B."/>
            <person name="Dichmann D.S."/>
            <person name="Dubchak I."/>
            <person name="Amaya E."/>
            <person name="Detter J.C."/>
            <person name="Fletcher R."/>
            <person name="Gerhard D.S."/>
            <person name="Goodstein D."/>
            <person name="Graves T."/>
            <person name="Grigoriev I.V."/>
            <person name="Grimwood J."/>
            <person name="Kawashima T."/>
            <person name="Lindquist E."/>
            <person name="Lucas S.M."/>
            <person name="Mead P.E."/>
            <person name="Mitros T."/>
            <person name="Ogino H."/>
            <person name="Ohta Y."/>
            <person name="Poliakov A.V."/>
            <person name="Pollet N."/>
            <person name="Robert J."/>
            <person name="Salamov A."/>
            <person name="Sater A.K."/>
            <person name="Schmutz J."/>
            <person name="Terry A."/>
            <person name="Vize P.D."/>
            <person name="Warren W.C."/>
            <person name="Wells D."/>
            <person name="Wills A."/>
            <person name="Wilson R.K."/>
            <person name="Zimmerman L.B."/>
            <person name="Zorn A.M."/>
            <person name="Grainger R."/>
            <person name="Grammer T."/>
            <person name="Khokha M.K."/>
            <person name="Richardson P.M."/>
            <person name="Rokhsar D.S."/>
        </authorList>
    </citation>
    <scope>NUCLEOTIDE SEQUENCE [LARGE SCALE GENOMIC DNA]</scope>
    <source>
        <strain evidence="2">Nigerian</strain>
    </source>
</reference>
<dbReference type="EMBL" id="KV461602">
    <property type="protein sequence ID" value="OCA14461.1"/>
    <property type="molecule type" value="Genomic_DNA"/>
</dbReference>
<protein>
    <submittedName>
        <fullName evidence="2">Uncharacterized protein</fullName>
    </submittedName>
</protein>
<evidence type="ECO:0000313" key="2">
    <source>
        <dbReference type="EMBL" id="OCA14461.1"/>
    </source>
</evidence>
<dbReference type="AlphaFoldDB" id="A0A1B8XUY7"/>
<gene>
    <name evidence="2" type="ORF">XENTR_v90026732mg</name>
</gene>
<feature type="region of interest" description="Disordered" evidence="1">
    <location>
        <begin position="97"/>
        <end position="165"/>
    </location>
</feature>
<evidence type="ECO:0000256" key="1">
    <source>
        <dbReference type="SAM" id="MobiDB-lite"/>
    </source>
</evidence>
<reference evidence="2" key="1">
    <citation type="submission" date="2009-11" db="EMBL/GenBank/DDBJ databases">
        <authorList>
            <consortium name="US DOE Joint Genome Institute (JGI-PGF)"/>
            <person name="Ottilar R."/>
            <person name="Schmutz J."/>
            <person name="Salamov A."/>
            <person name="Cheng J.F."/>
            <person name="Lucas S."/>
            <person name="Pitluck S."/>
            <person name="Gundlach H."/>
            <person name="Guo Y."/>
            <person name="Haberer G."/>
            <person name="Nasrallah J."/>
            <person name="Mayer K.F.X."/>
            <person name="van de Peer Y."/>
            <person name="Weigel D."/>
            <person name="Grigoriev I.V."/>
        </authorList>
    </citation>
    <scope>NUCLEOTIDE SEQUENCE</scope>
    <source>
        <strain evidence="2">Nigerian</strain>
    </source>
</reference>
<reference evidence="2" key="3">
    <citation type="submission" date="2016-05" db="EMBL/GenBank/DDBJ databases">
        <title>WGS assembly of Xenopus tropicalis.</title>
        <authorList>
            <person name="Sessions A."/>
            <person name="Jenkins J."/>
            <person name="Mitros T."/>
            <person name="Lyons J.T."/>
            <person name="Dichmann D.S."/>
            <person name="Robert J."/>
            <person name="Harland R.M."/>
            <person name="Rokhsar D.S."/>
        </authorList>
    </citation>
    <scope>NUCLEOTIDE SEQUENCE</scope>
    <source>
        <strain evidence="2">Nigerian</strain>
    </source>
</reference>
<accession>A0A1B8XUY7</accession>
<proteinExistence type="predicted"/>